<dbReference type="OrthoDB" id="9768696at2"/>
<dbReference type="SUPFAM" id="SSF50891">
    <property type="entry name" value="Cyclophilin-like"/>
    <property type="match status" value="1"/>
</dbReference>
<feature type="domain" description="Carboxyltransferase" evidence="4">
    <location>
        <begin position="24"/>
        <end position="305"/>
    </location>
</feature>
<accession>A0A1M5Q4P7</accession>
<keyword evidence="2" id="KW-0378">Hydrolase</keyword>
<dbReference type="RefSeq" id="WP_073324684.1">
    <property type="nucleotide sequence ID" value="NZ_FQWD01000006.1"/>
</dbReference>
<dbReference type="AlphaFoldDB" id="A0A1M5Q4P7"/>
<name>A0A1M5Q4P7_9ALTE</name>
<keyword evidence="1" id="KW-0547">Nucleotide-binding</keyword>
<reference evidence="6" key="1">
    <citation type="submission" date="2016-11" db="EMBL/GenBank/DDBJ databases">
        <authorList>
            <person name="Varghese N."/>
            <person name="Submissions S."/>
        </authorList>
    </citation>
    <scope>NUCLEOTIDE SEQUENCE [LARGE SCALE GENOMIC DNA]</scope>
    <source>
        <strain evidence="6">CGMCC 1.8995</strain>
    </source>
</reference>
<dbReference type="GO" id="GO:0005524">
    <property type="term" value="F:ATP binding"/>
    <property type="evidence" value="ECO:0007669"/>
    <property type="project" value="UniProtKB-KW"/>
</dbReference>
<protein>
    <submittedName>
        <fullName evidence="5">Biotin-dependent carboxylase uncharacterized domain-containing protein</fullName>
    </submittedName>
</protein>
<dbReference type="InterPro" id="IPR003778">
    <property type="entry name" value="CT_A_B"/>
</dbReference>
<dbReference type="GO" id="GO:0016787">
    <property type="term" value="F:hydrolase activity"/>
    <property type="evidence" value="ECO:0007669"/>
    <property type="project" value="UniProtKB-KW"/>
</dbReference>
<evidence type="ECO:0000256" key="1">
    <source>
        <dbReference type="ARBA" id="ARBA00022741"/>
    </source>
</evidence>
<gene>
    <name evidence="5" type="ORF">SAMN05216361_3740</name>
</gene>
<dbReference type="PANTHER" id="PTHR43309">
    <property type="entry name" value="5-OXOPROLINASE SUBUNIT C"/>
    <property type="match status" value="1"/>
</dbReference>
<dbReference type="EMBL" id="FQWD01000006">
    <property type="protein sequence ID" value="SHH09065.1"/>
    <property type="molecule type" value="Genomic_DNA"/>
</dbReference>
<evidence type="ECO:0000313" key="6">
    <source>
        <dbReference type="Proteomes" id="UP000184520"/>
    </source>
</evidence>
<dbReference type="Gene3D" id="2.40.100.10">
    <property type="entry name" value="Cyclophilin-like"/>
    <property type="match status" value="1"/>
</dbReference>
<dbReference type="STRING" id="634436.SAMN05216361_3740"/>
<evidence type="ECO:0000259" key="4">
    <source>
        <dbReference type="SMART" id="SM00797"/>
    </source>
</evidence>
<dbReference type="InterPro" id="IPR029000">
    <property type="entry name" value="Cyclophilin-like_dom_sf"/>
</dbReference>
<dbReference type="SMART" id="SM00797">
    <property type="entry name" value="AHS2"/>
    <property type="match status" value="1"/>
</dbReference>
<proteinExistence type="predicted"/>
<evidence type="ECO:0000313" key="5">
    <source>
        <dbReference type="EMBL" id="SHH09065.1"/>
    </source>
</evidence>
<dbReference type="PANTHER" id="PTHR43309:SF4">
    <property type="entry name" value="CARBOXYLTRANSFERASE DOMAIN-CONTAINING PROTEIN"/>
    <property type="match status" value="1"/>
</dbReference>
<keyword evidence="6" id="KW-1185">Reference proteome</keyword>
<dbReference type="InterPro" id="IPR052708">
    <property type="entry name" value="PxpC"/>
</dbReference>
<evidence type="ECO:0000256" key="2">
    <source>
        <dbReference type="ARBA" id="ARBA00022801"/>
    </source>
</evidence>
<dbReference type="Proteomes" id="UP000184520">
    <property type="component" value="Unassembled WGS sequence"/>
</dbReference>
<keyword evidence="3" id="KW-0067">ATP-binding</keyword>
<evidence type="ECO:0000256" key="3">
    <source>
        <dbReference type="ARBA" id="ARBA00022840"/>
    </source>
</evidence>
<organism evidence="5 6">
    <name type="scientific">Marisediminitalea aggregata</name>
    <dbReference type="NCBI Taxonomy" id="634436"/>
    <lineage>
        <taxon>Bacteria</taxon>
        <taxon>Pseudomonadati</taxon>
        <taxon>Pseudomonadota</taxon>
        <taxon>Gammaproteobacteria</taxon>
        <taxon>Alteromonadales</taxon>
        <taxon>Alteromonadaceae</taxon>
        <taxon>Marisediminitalea</taxon>
    </lineage>
</organism>
<sequence length="312" mass="33688">MTVRLVSVGLNAITVDAGRKGVLHQGFCQSGPMDWLAFQLANQLCGQHNAPTLEFMGALTFNIEDDCSVSVTGPAATIWVNEQQTSCWQRIALKAGDQVRVQPERLGARHYVATPSGFAVSPAVGSACTVKREYVGGPHQDGSPLKTGDLLAVNNGKSSRGVACPSSLPAHLLPSYDMTKPIGIVAGYQHEAFSDIAWQRLLNNEYEVTPQMDRMGVRLQGPAVQSAMSGMYSEAIALGSMQVPPDGQPIVMMADRQTLGGYPKVGTLARCDLYRFAQCLAGDKIQFYQLDAANARATWLLQQVAIQKWFGN</sequence>
<dbReference type="Pfam" id="PF02626">
    <property type="entry name" value="CT_A_B"/>
    <property type="match status" value="1"/>
</dbReference>